<dbReference type="RefSeq" id="WP_067536317.1">
    <property type="nucleotide sequence ID" value="NZ_AP025567.1"/>
</dbReference>
<gene>
    <name evidence="8" type="ORF">DW099_14845</name>
</gene>
<evidence type="ECO:0000256" key="5">
    <source>
        <dbReference type="ARBA" id="ARBA00023163"/>
    </source>
</evidence>
<accession>A0A415DZ68</accession>
<dbReference type="InterPro" id="IPR007627">
    <property type="entry name" value="RNA_pol_sigma70_r2"/>
</dbReference>
<dbReference type="InterPro" id="IPR007630">
    <property type="entry name" value="RNA_pol_sigma70_r4"/>
</dbReference>
<evidence type="ECO:0000259" key="6">
    <source>
        <dbReference type="Pfam" id="PF04542"/>
    </source>
</evidence>
<evidence type="ECO:0000256" key="4">
    <source>
        <dbReference type="ARBA" id="ARBA00023125"/>
    </source>
</evidence>
<dbReference type="InterPro" id="IPR039425">
    <property type="entry name" value="RNA_pol_sigma-70-like"/>
</dbReference>
<dbReference type="OrthoDB" id="9795666at2"/>
<dbReference type="InterPro" id="IPR013325">
    <property type="entry name" value="RNA_pol_sigma_r2"/>
</dbReference>
<keyword evidence="3" id="KW-0731">Sigma factor</keyword>
<feature type="domain" description="RNA polymerase sigma-70 region 2" evidence="6">
    <location>
        <begin position="36"/>
        <end position="80"/>
    </location>
</feature>
<keyword evidence="2" id="KW-0805">Transcription regulation</keyword>
<comment type="similarity">
    <text evidence="1">Belongs to the sigma-70 factor family. ECF subfamily.</text>
</comment>
<protein>
    <submittedName>
        <fullName evidence="8">Sigma-70 family RNA polymerase sigma factor</fullName>
    </submittedName>
</protein>
<dbReference type="PANTHER" id="PTHR43133:SF51">
    <property type="entry name" value="RNA POLYMERASE SIGMA FACTOR"/>
    <property type="match status" value="1"/>
</dbReference>
<comment type="caution">
    <text evidence="8">The sequence shown here is derived from an EMBL/GenBank/DDBJ whole genome shotgun (WGS) entry which is preliminary data.</text>
</comment>
<evidence type="ECO:0000256" key="2">
    <source>
        <dbReference type="ARBA" id="ARBA00023015"/>
    </source>
</evidence>
<evidence type="ECO:0000256" key="1">
    <source>
        <dbReference type="ARBA" id="ARBA00010641"/>
    </source>
</evidence>
<dbReference type="Pfam" id="PF04542">
    <property type="entry name" value="Sigma70_r2"/>
    <property type="match status" value="1"/>
</dbReference>
<feature type="domain" description="RNA polymerase sigma-70 region 4" evidence="7">
    <location>
        <begin position="133"/>
        <end position="172"/>
    </location>
</feature>
<evidence type="ECO:0000256" key="3">
    <source>
        <dbReference type="ARBA" id="ARBA00023082"/>
    </source>
</evidence>
<dbReference type="NCBIfam" id="TIGR02937">
    <property type="entry name" value="sigma70-ECF"/>
    <property type="match status" value="1"/>
</dbReference>
<dbReference type="Pfam" id="PF04545">
    <property type="entry name" value="Sigma70_r4"/>
    <property type="match status" value="1"/>
</dbReference>
<name>A0A415DZ68_9FIRM</name>
<dbReference type="AlphaFoldDB" id="A0A415DZ68"/>
<dbReference type="InterPro" id="IPR014284">
    <property type="entry name" value="RNA_pol_sigma-70_dom"/>
</dbReference>
<dbReference type="InterPro" id="IPR013324">
    <property type="entry name" value="RNA_pol_sigma_r3/r4-like"/>
</dbReference>
<reference evidence="8 9" key="1">
    <citation type="submission" date="2018-08" db="EMBL/GenBank/DDBJ databases">
        <title>A genome reference for cultivated species of the human gut microbiota.</title>
        <authorList>
            <person name="Zou Y."/>
            <person name="Xue W."/>
            <person name="Luo G."/>
        </authorList>
    </citation>
    <scope>NUCLEOTIDE SEQUENCE [LARGE SCALE GENOMIC DNA]</scope>
    <source>
        <strain evidence="8 9">AM07-24</strain>
    </source>
</reference>
<dbReference type="CDD" id="cd06171">
    <property type="entry name" value="Sigma70_r4"/>
    <property type="match status" value="1"/>
</dbReference>
<dbReference type="PANTHER" id="PTHR43133">
    <property type="entry name" value="RNA POLYMERASE ECF-TYPE SIGMA FACTO"/>
    <property type="match status" value="1"/>
</dbReference>
<evidence type="ECO:0000313" key="8">
    <source>
        <dbReference type="EMBL" id="RHJ86112.1"/>
    </source>
</evidence>
<dbReference type="Gene3D" id="1.10.10.10">
    <property type="entry name" value="Winged helix-like DNA-binding domain superfamily/Winged helix DNA-binding domain"/>
    <property type="match status" value="1"/>
</dbReference>
<keyword evidence="5" id="KW-0804">Transcription</keyword>
<dbReference type="GeneID" id="83004011"/>
<keyword evidence="9" id="KW-1185">Reference proteome</keyword>
<dbReference type="GO" id="GO:0016987">
    <property type="term" value="F:sigma factor activity"/>
    <property type="evidence" value="ECO:0007669"/>
    <property type="project" value="UniProtKB-KW"/>
</dbReference>
<evidence type="ECO:0000313" key="9">
    <source>
        <dbReference type="Proteomes" id="UP000284841"/>
    </source>
</evidence>
<proteinExistence type="inferred from homology"/>
<organism evidence="8 9">
    <name type="scientific">Emergencia timonensis</name>
    <dbReference type="NCBI Taxonomy" id="1776384"/>
    <lineage>
        <taxon>Bacteria</taxon>
        <taxon>Bacillati</taxon>
        <taxon>Bacillota</taxon>
        <taxon>Clostridia</taxon>
        <taxon>Peptostreptococcales</taxon>
        <taxon>Anaerovoracaceae</taxon>
        <taxon>Emergencia</taxon>
    </lineage>
</organism>
<sequence>MTLPSKELEERKDLLCDQLGLVKDALSFFRVPEKYKDDLIQEIFIVAYKNIDKINDISKLNSWLYKISYRKMLSFMQKQRALNEREVLYSPEEWEREEFRESEAILVWDIIDGYFDDSDIYELVEKLKYPAPQIIRLRFVDGFMLKEISEMLGLKYNTVKTIEYRAFKQLKQMIENEGKESEDDIEA</sequence>
<dbReference type="Proteomes" id="UP000284841">
    <property type="component" value="Unassembled WGS sequence"/>
</dbReference>
<dbReference type="EMBL" id="QRMS01000004">
    <property type="protein sequence ID" value="RHJ86112.1"/>
    <property type="molecule type" value="Genomic_DNA"/>
</dbReference>
<dbReference type="GO" id="GO:0003677">
    <property type="term" value="F:DNA binding"/>
    <property type="evidence" value="ECO:0007669"/>
    <property type="project" value="UniProtKB-KW"/>
</dbReference>
<evidence type="ECO:0000259" key="7">
    <source>
        <dbReference type="Pfam" id="PF04545"/>
    </source>
</evidence>
<dbReference type="SUPFAM" id="SSF88659">
    <property type="entry name" value="Sigma3 and sigma4 domains of RNA polymerase sigma factors"/>
    <property type="match status" value="1"/>
</dbReference>
<dbReference type="InterPro" id="IPR036388">
    <property type="entry name" value="WH-like_DNA-bd_sf"/>
</dbReference>
<dbReference type="GO" id="GO:0006352">
    <property type="term" value="P:DNA-templated transcription initiation"/>
    <property type="evidence" value="ECO:0007669"/>
    <property type="project" value="InterPro"/>
</dbReference>
<dbReference type="SUPFAM" id="SSF88946">
    <property type="entry name" value="Sigma2 domain of RNA polymerase sigma factors"/>
    <property type="match status" value="1"/>
</dbReference>
<dbReference type="STRING" id="1776384.GCA_900086585_01633"/>
<dbReference type="Gene3D" id="1.10.1740.10">
    <property type="match status" value="1"/>
</dbReference>
<keyword evidence="4" id="KW-0238">DNA-binding</keyword>